<name>A0A2N3L6R9_9PROT</name>
<dbReference type="Gene3D" id="3.40.50.2000">
    <property type="entry name" value="Glycogen Phosphorylase B"/>
    <property type="match status" value="1"/>
</dbReference>
<accession>A0A2N3L6R9</accession>
<reference evidence="1 2" key="1">
    <citation type="submission" date="2017-09" db="EMBL/GenBank/DDBJ databases">
        <title>Biodiversity and function of Thalassospira species in the particle-attached aromatic-hydrocarbon-degrading consortia from the surface seawater of the China South Sea.</title>
        <authorList>
            <person name="Dong C."/>
            <person name="Lai Q."/>
            <person name="Shao Z."/>
        </authorList>
    </citation>
    <scope>NUCLEOTIDE SEQUENCE [LARGE SCALE GENOMIC DNA]</scope>
    <source>
        <strain evidence="1 2">139Z-12</strain>
    </source>
</reference>
<evidence type="ECO:0008006" key="3">
    <source>
        <dbReference type="Google" id="ProtNLM"/>
    </source>
</evidence>
<comment type="caution">
    <text evidence="1">The sequence shown here is derived from an EMBL/GenBank/DDBJ whole genome shotgun (WGS) entry which is preliminary data.</text>
</comment>
<gene>
    <name evidence="1" type="ORF">COO92_12375</name>
</gene>
<organism evidence="1 2">
    <name type="scientific">Thalassospira lohafexi</name>
    <dbReference type="NCBI Taxonomy" id="744227"/>
    <lineage>
        <taxon>Bacteria</taxon>
        <taxon>Pseudomonadati</taxon>
        <taxon>Pseudomonadota</taxon>
        <taxon>Alphaproteobacteria</taxon>
        <taxon>Rhodospirillales</taxon>
        <taxon>Thalassospiraceae</taxon>
        <taxon>Thalassospira</taxon>
    </lineage>
</organism>
<evidence type="ECO:0000313" key="1">
    <source>
        <dbReference type="EMBL" id="PKR58515.1"/>
    </source>
</evidence>
<keyword evidence="2" id="KW-1185">Reference proteome</keyword>
<proteinExistence type="predicted"/>
<dbReference type="EMBL" id="NXGX01000004">
    <property type="protein sequence ID" value="PKR58515.1"/>
    <property type="molecule type" value="Genomic_DNA"/>
</dbReference>
<dbReference type="AlphaFoldDB" id="A0A2N3L6R9"/>
<evidence type="ECO:0000313" key="2">
    <source>
        <dbReference type="Proteomes" id="UP000233332"/>
    </source>
</evidence>
<sequence>MIINAQPWTDEQDYLDRTGRWILAGGRYNAIHPDYFAAAEKTDRQAVLITMGGEDPANDTAWIARTVGDMLTGYRVLVVIGPAHPDRAGAITAIRQYLPQAEIIHAPPSLIPAAERSFLALSAGGTSCCELQAAGVAVAALAVEEHQITFIKALEHLGGIVPLAGPAPVCSSRPAEPVRTILRRLLSDAAWRNERITLGKTLFPAPGGRYLARSLMEILP</sequence>
<dbReference type="Proteomes" id="UP000233332">
    <property type="component" value="Unassembled WGS sequence"/>
</dbReference>
<protein>
    <recommendedName>
        <fullName evidence="3">Glycosyl transferase family 28 C-terminal domain-containing protein</fullName>
    </recommendedName>
</protein>